<accession>A0A2I1HMD2</accession>
<reference evidence="1 2" key="1">
    <citation type="submission" date="2015-10" db="EMBL/GenBank/DDBJ databases">
        <title>Genome analyses suggest a sexual origin of heterokaryosis in a supposedly ancient asexual fungus.</title>
        <authorList>
            <person name="Ropars J."/>
            <person name="Sedzielewska K."/>
            <person name="Noel J."/>
            <person name="Charron P."/>
            <person name="Farinelli L."/>
            <person name="Marton T."/>
            <person name="Kruger M."/>
            <person name="Pelin A."/>
            <person name="Brachmann A."/>
            <person name="Corradi N."/>
        </authorList>
    </citation>
    <scope>NUCLEOTIDE SEQUENCE [LARGE SCALE GENOMIC DNA]</scope>
    <source>
        <strain evidence="1 2">A4</strain>
    </source>
</reference>
<protein>
    <recommendedName>
        <fullName evidence="3">Crinkler family protein</fullName>
    </recommendedName>
</protein>
<organism evidence="1 2">
    <name type="scientific">Rhizophagus irregularis</name>
    <dbReference type="NCBI Taxonomy" id="588596"/>
    <lineage>
        <taxon>Eukaryota</taxon>
        <taxon>Fungi</taxon>
        <taxon>Fungi incertae sedis</taxon>
        <taxon>Mucoromycota</taxon>
        <taxon>Glomeromycotina</taxon>
        <taxon>Glomeromycetes</taxon>
        <taxon>Glomerales</taxon>
        <taxon>Glomeraceae</taxon>
        <taxon>Rhizophagus</taxon>
    </lineage>
</organism>
<name>A0A2I1HMD2_9GLOM</name>
<proteinExistence type="predicted"/>
<dbReference type="VEuPathDB" id="FungiDB:FUN_022140"/>
<sequence>MKTMITIRNFSKLLIKISLEEIEVGQLARLISHVGKFRDSDVLNLWKVDVDDSKLNSNSTEEDIKNLGGEIMKRQSKFIKYFQDGYKPKEEENINIIAVIATTAGGPGTGKSRFLDEIKRLLRHCINKSDEEIRNGFANMVVINTTYGNGSPANSFDIRIIGNRSTEIINGQTSLALRILFEYFRPQYEISELTFSQFNTLFLVLGIDEFNNLHDLQKNACKELIKSIGGVMCNSPANIFFIPILAGTIEGAITDYISGSKHEPILLPLRLLNNDDAISIDDKMKLGTKTGETGLYDVNIGKVMEFVKHKIVNKYQINRYSSYLSVPLAKAILGLPVRKVDVVKKENMKDHEGKHQTYEELVSMGLINLVPAGTCCYLIRLPYLWNQEAKYENLKEKRNGYFDLDLLQNDDIEKYTGCVFLNAAGAPWDVFGLLKCIRSIRSEFEIFCLAQQLKLTTTSNVVVDQKLFNNEHKKVTTLLSILSTHMNR</sequence>
<gene>
    <name evidence="1" type="ORF">RhiirA4_483204</name>
</gene>
<comment type="caution">
    <text evidence="1">The sequence shown here is derived from an EMBL/GenBank/DDBJ whole genome shotgun (WGS) entry which is preliminary data.</text>
</comment>
<dbReference type="AlphaFoldDB" id="A0A2I1HMD2"/>
<evidence type="ECO:0000313" key="2">
    <source>
        <dbReference type="Proteomes" id="UP000234323"/>
    </source>
</evidence>
<evidence type="ECO:0000313" key="1">
    <source>
        <dbReference type="EMBL" id="PKY59993.1"/>
    </source>
</evidence>
<evidence type="ECO:0008006" key="3">
    <source>
        <dbReference type="Google" id="ProtNLM"/>
    </source>
</evidence>
<dbReference type="EMBL" id="LLXI01003898">
    <property type="protein sequence ID" value="PKY59993.1"/>
    <property type="molecule type" value="Genomic_DNA"/>
</dbReference>
<dbReference type="VEuPathDB" id="FungiDB:RhiirA1_447497"/>
<dbReference type="VEuPathDB" id="FungiDB:RhiirA1_506653"/>
<keyword evidence="2" id="KW-1185">Reference proteome</keyword>
<dbReference type="Proteomes" id="UP000234323">
    <property type="component" value="Unassembled WGS sequence"/>
</dbReference>